<dbReference type="OrthoDB" id="4838853at2759"/>
<dbReference type="EMBL" id="VXIS01000225">
    <property type="protein sequence ID" value="KAA8896148.1"/>
    <property type="molecule type" value="Genomic_DNA"/>
</dbReference>
<sequence length="395" mass="43820">MRAYRRLYYIQLPIVLHGSYLPIPSQPRVCSERSTQADTMTIEPISGPSAVSCQPESDTTLVQALPPPPPTLSSSSSSHSGTRPTVVTLHKSEEPARTSPTNATHTAIAGLEHLPPIPYSLRTRKISILIVWTILILDSVVLPLSLFFILKYGAGWSDVKNLGVSNGVFGFVALTQYTLRGYRLLKPNPQYRPLDSPRWALDVYQWQFTLGFILITLMISLATGPENLRLIALVPSILPAMCAPQFLFSCFCFKAGWKLPMNLSSMRKGSIAPPSVFTIVEDVIAVDGGGGRIFRAAWLRRYEASKPFREMMFKLTIFWGLGCILAVGVACSVAFAVQTIYVAFALGWVIPFVWAGLWAVATTFWVQRMLKEEEASWQQSSHIEMAHNQNISSQP</sequence>
<feature type="transmembrane region" description="Helical" evidence="2">
    <location>
        <begin position="129"/>
        <end position="150"/>
    </location>
</feature>
<dbReference type="Proteomes" id="UP000326924">
    <property type="component" value="Unassembled WGS sequence"/>
</dbReference>
<dbReference type="PANTHER" id="PTHR42024:SF1">
    <property type="entry name" value="AMINO ACID PERMEASE_ SLC12A DOMAIN-CONTAINING PROTEIN"/>
    <property type="match status" value="1"/>
</dbReference>
<evidence type="ECO:0000256" key="1">
    <source>
        <dbReference type="SAM" id="MobiDB-lite"/>
    </source>
</evidence>
<feature type="region of interest" description="Disordered" evidence="1">
    <location>
        <begin position="42"/>
        <end position="102"/>
    </location>
</feature>
<evidence type="ECO:0000313" key="4">
    <source>
        <dbReference type="Proteomes" id="UP000326924"/>
    </source>
</evidence>
<keyword evidence="4" id="KW-1185">Reference proteome</keyword>
<dbReference type="PANTHER" id="PTHR42024">
    <property type="entry name" value="AMINO ACID PERMEASE_ SLC12A DOMAIN-CONTAINING PROTEIN"/>
    <property type="match status" value="1"/>
</dbReference>
<dbReference type="InParanoid" id="A0A5J5EN41"/>
<keyword evidence="2" id="KW-0472">Membrane</keyword>
<feature type="transmembrane region" description="Helical" evidence="2">
    <location>
        <begin position="230"/>
        <end position="257"/>
    </location>
</feature>
<evidence type="ECO:0000256" key="2">
    <source>
        <dbReference type="SAM" id="Phobius"/>
    </source>
</evidence>
<name>A0A5J5EN41_9PEZI</name>
<organism evidence="3 4">
    <name type="scientific">Sphaerosporella brunnea</name>
    <dbReference type="NCBI Taxonomy" id="1250544"/>
    <lineage>
        <taxon>Eukaryota</taxon>
        <taxon>Fungi</taxon>
        <taxon>Dikarya</taxon>
        <taxon>Ascomycota</taxon>
        <taxon>Pezizomycotina</taxon>
        <taxon>Pezizomycetes</taxon>
        <taxon>Pezizales</taxon>
        <taxon>Pyronemataceae</taxon>
        <taxon>Sphaerosporella</taxon>
    </lineage>
</organism>
<accession>A0A5J5EN41</accession>
<feature type="transmembrane region" description="Helical" evidence="2">
    <location>
        <begin position="203"/>
        <end position="224"/>
    </location>
</feature>
<protein>
    <submittedName>
        <fullName evidence="3">Uncharacterized protein</fullName>
    </submittedName>
</protein>
<feature type="compositionally biased region" description="Low complexity" evidence="1">
    <location>
        <begin position="72"/>
        <end position="85"/>
    </location>
</feature>
<keyword evidence="2" id="KW-1133">Transmembrane helix</keyword>
<dbReference type="AlphaFoldDB" id="A0A5J5EN41"/>
<feature type="transmembrane region" description="Helical" evidence="2">
    <location>
        <begin position="343"/>
        <end position="366"/>
    </location>
</feature>
<evidence type="ECO:0000313" key="3">
    <source>
        <dbReference type="EMBL" id="KAA8896148.1"/>
    </source>
</evidence>
<gene>
    <name evidence="3" type="ORF">FN846DRAFT_966115</name>
</gene>
<feature type="compositionally biased region" description="Polar residues" evidence="1">
    <location>
        <begin position="49"/>
        <end position="62"/>
    </location>
</feature>
<comment type="caution">
    <text evidence="3">The sequence shown here is derived from an EMBL/GenBank/DDBJ whole genome shotgun (WGS) entry which is preliminary data.</text>
</comment>
<keyword evidence="2" id="KW-0812">Transmembrane</keyword>
<proteinExistence type="predicted"/>
<feature type="transmembrane region" description="Helical" evidence="2">
    <location>
        <begin position="315"/>
        <end position="337"/>
    </location>
</feature>
<reference evidence="3 4" key="1">
    <citation type="submission" date="2019-09" db="EMBL/GenBank/DDBJ databases">
        <title>Draft genome of the ectomycorrhizal ascomycete Sphaerosporella brunnea.</title>
        <authorList>
            <consortium name="DOE Joint Genome Institute"/>
            <person name="Benucci G.M."/>
            <person name="Marozzi G."/>
            <person name="Antonielli L."/>
            <person name="Sanchez S."/>
            <person name="Marco P."/>
            <person name="Wang X."/>
            <person name="Falini L.B."/>
            <person name="Barry K."/>
            <person name="Haridas S."/>
            <person name="Lipzen A."/>
            <person name="Labutti K."/>
            <person name="Grigoriev I.V."/>
            <person name="Murat C."/>
            <person name="Martin F."/>
            <person name="Albertini E."/>
            <person name="Donnini D."/>
            <person name="Bonito G."/>
        </authorList>
    </citation>
    <scope>NUCLEOTIDE SEQUENCE [LARGE SCALE GENOMIC DNA]</scope>
    <source>
        <strain evidence="3 4">Sb_GMNB300</strain>
    </source>
</reference>